<keyword evidence="6" id="KW-1185">Reference proteome</keyword>
<dbReference type="Gene3D" id="3.40.30.10">
    <property type="entry name" value="Glutaredoxin"/>
    <property type="match status" value="1"/>
</dbReference>
<proteinExistence type="inferred from homology"/>
<evidence type="ECO:0000313" key="6">
    <source>
        <dbReference type="Proteomes" id="UP000317494"/>
    </source>
</evidence>
<dbReference type="SFLD" id="SFLDS00019">
    <property type="entry name" value="Glutathione_Transferase_(cytos"/>
    <property type="match status" value="1"/>
</dbReference>
<evidence type="ECO:0008006" key="7">
    <source>
        <dbReference type="Google" id="ProtNLM"/>
    </source>
</evidence>
<dbReference type="InterPro" id="IPR010987">
    <property type="entry name" value="Glutathione-S-Trfase_C-like"/>
</dbReference>
<dbReference type="CDD" id="cd03048">
    <property type="entry name" value="GST_N_Ure2p_like"/>
    <property type="match status" value="1"/>
</dbReference>
<dbReference type="PROSITE" id="PS50404">
    <property type="entry name" value="GST_NTER"/>
    <property type="match status" value="1"/>
</dbReference>
<dbReference type="Proteomes" id="UP000317494">
    <property type="component" value="Unassembled WGS sequence"/>
</dbReference>
<feature type="compositionally biased region" description="Low complexity" evidence="2">
    <location>
        <begin position="81"/>
        <end position="92"/>
    </location>
</feature>
<dbReference type="SFLD" id="SFLDG01151">
    <property type="entry name" value="Main.2:_Nu-like"/>
    <property type="match status" value="1"/>
</dbReference>
<evidence type="ECO:0000256" key="1">
    <source>
        <dbReference type="ARBA" id="ARBA00007409"/>
    </source>
</evidence>
<comment type="similarity">
    <text evidence="1">Belongs to the GST superfamily.</text>
</comment>
<dbReference type="AlphaFoldDB" id="A0A507DK21"/>
<name>A0A507DK21_9FUNG</name>
<dbReference type="InterPro" id="IPR004045">
    <property type="entry name" value="Glutathione_S-Trfase_N"/>
</dbReference>
<dbReference type="Gene3D" id="1.20.1050.10">
    <property type="match status" value="1"/>
</dbReference>
<dbReference type="PANTHER" id="PTHR44051">
    <property type="entry name" value="GLUTATHIONE S-TRANSFERASE-RELATED"/>
    <property type="match status" value="1"/>
</dbReference>
<evidence type="ECO:0000259" key="3">
    <source>
        <dbReference type="PROSITE" id="PS50404"/>
    </source>
</evidence>
<feature type="domain" description="GST N-terminal" evidence="3">
    <location>
        <begin position="170"/>
        <end position="260"/>
    </location>
</feature>
<evidence type="ECO:0000256" key="2">
    <source>
        <dbReference type="SAM" id="MobiDB-lite"/>
    </source>
</evidence>
<feature type="region of interest" description="Disordered" evidence="2">
    <location>
        <begin position="70"/>
        <end position="92"/>
    </location>
</feature>
<comment type="caution">
    <text evidence="5">The sequence shown here is derived from an EMBL/GenBank/DDBJ whole genome shotgun (WGS) entry which is preliminary data.</text>
</comment>
<organism evidence="5 6">
    <name type="scientific">Synchytrium endobioticum</name>
    <dbReference type="NCBI Taxonomy" id="286115"/>
    <lineage>
        <taxon>Eukaryota</taxon>
        <taxon>Fungi</taxon>
        <taxon>Fungi incertae sedis</taxon>
        <taxon>Chytridiomycota</taxon>
        <taxon>Chytridiomycota incertae sedis</taxon>
        <taxon>Chytridiomycetes</taxon>
        <taxon>Synchytriales</taxon>
        <taxon>Synchytriaceae</taxon>
        <taxon>Synchytrium</taxon>
    </lineage>
</organism>
<dbReference type="STRING" id="286115.A0A507DK21"/>
<dbReference type="PANTHER" id="PTHR44051:SF8">
    <property type="entry name" value="GLUTATHIONE S-TRANSFERASE GSTA"/>
    <property type="match status" value="1"/>
</dbReference>
<dbReference type="SFLD" id="SFLDG00358">
    <property type="entry name" value="Main_(cytGST)"/>
    <property type="match status" value="1"/>
</dbReference>
<feature type="domain" description="GST C-terminal" evidence="4">
    <location>
        <begin position="266"/>
        <end position="393"/>
    </location>
</feature>
<dbReference type="VEuPathDB" id="FungiDB:SeMB42_g01684"/>
<dbReference type="InterPro" id="IPR036282">
    <property type="entry name" value="Glutathione-S-Trfase_C_sf"/>
</dbReference>
<evidence type="ECO:0000313" key="5">
    <source>
        <dbReference type="EMBL" id="TPX52049.1"/>
    </source>
</evidence>
<dbReference type="EMBL" id="QEAN01000045">
    <property type="protein sequence ID" value="TPX52049.1"/>
    <property type="molecule type" value="Genomic_DNA"/>
</dbReference>
<dbReference type="InterPro" id="IPR040079">
    <property type="entry name" value="Glutathione_S-Trfase"/>
</dbReference>
<dbReference type="SUPFAM" id="SSF52833">
    <property type="entry name" value="Thioredoxin-like"/>
    <property type="match status" value="1"/>
</dbReference>
<dbReference type="InterPro" id="IPR036249">
    <property type="entry name" value="Thioredoxin-like_sf"/>
</dbReference>
<evidence type="ECO:0000259" key="4">
    <source>
        <dbReference type="PROSITE" id="PS50405"/>
    </source>
</evidence>
<gene>
    <name evidence="5" type="ORF">SeMB42_g01684</name>
</gene>
<accession>A0A507DK21</accession>
<sequence length="454" mass="49977">MSARCFARLAPRVSQRHIQRVVILPPRKITPSSSSILQSALPLRAFTATTKTFPPFAIAVSPATSPCTQVGTASAGDGARTSPTGASTSAASEENAEVVDIHILERLIDGRNKSMCRNDMQSVNIPKYINGNDRREVYRPCSHCMAAYESLCASHHQFVQSKHNMSDKQEPFITLYTAATPNGWKVAIALEDLGLPYKVHSINMKENEQKAPWYTKICPNGRIPAIVDHSKHFKDRHDGFAVFESGAILLYLAEHYDPNHVLLPADPLKRSEAIQWIMWQMGGLGPIQGQANHFARYAPETIEYAITRYRDETRRLYTVLDNHLSDGREYIIGQYSAADAMCIGWVGLHDWAGISTDGLNYLNAWVERMLQRPAVTRGLVVPSGTNPILNPPSAEERAKLEAGGKALIAQQIKENENKKGITNVHDGGIGRSNALLCLGGIAVGFVLGAALRHH</sequence>
<dbReference type="PROSITE" id="PS50405">
    <property type="entry name" value="GST_CTER"/>
    <property type="match status" value="1"/>
</dbReference>
<dbReference type="SUPFAM" id="SSF47616">
    <property type="entry name" value="GST C-terminal domain-like"/>
    <property type="match status" value="1"/>
</dbReference>
<dbReference type="Pfam" id="PF02798">
    <property type="entry name" value="GST_N"/>
    <property type="match status" value="1"/>
</dbReference>
<reference evidence="5 6" key="1">
    <citation type="journal article" date="2019" name="Sci. Rep.">
        <title>Comparative genomics of chytrid fungi reveal insights into the obligate biotrophic and pathogenic lifestyle of Synchytrium endobioticum.</title>
        <authorList>
            <person name="van de Vossenberg B.T.L.H."/>
            <person name="Warris S."/>
            <person name="Nguyen H.D.T."/>
            <person name="van Gent-Pelzer M.P.E."/>
            <person name="Joly D.L."/>
            <person name="van de Geest H.C."/>
            <person name="Bonants P.J.M."/>
            <person name="Smith D.S."/>
            <person name="Levesque C.A."/>
            <person name="van der Lee T.A.J."/>
        </authorList>
    </citation>
    <scope>NUCLEOTIDE SEQUENCE [LARGE SCALE GENOMIC DNA]</scope>
    <source>
        <strain evidence="5 6">MB42</strain>
    </source>
</reference>
<protein>
    <recommendedName>
        <fullName evidence="7">Glutathione transferase</fullName>
    </recommendedName>
</protein>